<protein>
    <submittedName>
        <fullName evidence="9">Undecaprenyl-diphosphatase</fullName>
    </submittedName>
</protein>
<evidence type="ECO:0000256" key="4">
    <source>
        <dbReference type="ARBA" id="ARBA00022692"/>
    </source>
</evidence>
<dbReference type="PANTHER" id="PTHR30353:SF0">
    <property type="entry name" value="TRANSMEMBRANE PROTEIN"/>
    <property type="match status" value="1"/>
</dbReference>
<dbReference type="InterPro" id="IPR000326">
    <property type="entry name" value="PAP2/HPO"/>
</dbReference>
<feature type="transmembrane region" description="Helical" evidence="7">
    <location>
        <begin position="56"/>
        <end position="75"/>
    </location>
</feature>
<feature type="transmembrane region" description="Helical" evidence="7">
    <location>
        <begin position="298"/>
        <end position="319"/>
    </location>
</feature>
<feature type="transmembrane region" description="Helical" evidence="7">
    <location>
        <begin position="399"/>
        <end position="421"/>
    </location>
</feature>
<dbReference type="GO" id="GO:0005886">
    <property type="term" value="C:plasma membrane"/>
    <property type="evidence" value="ECO:0007669"/>
    <property type="project" value="UniProtKB-SubCell"/>
</dbReference>
<evidence type="ECO:0000259" key="8">
    <source>
        <dbReference type="SMART" id="SM00014"/>
    </source>
</evidence>
<name>A0A3N5A3T9_9MICO</name>
<feature type="transmembrane region" description="Helical" evidence="7">
    <location>
        <begin position="427"/>
        <end position="445"/>
    </location>
</feature>
<comment type="similarity">
    <text evidence="2">Belongs to the DedA family.</text>
</comment>
<evidence type="ECO:0000256" key="5">
    <source>
        <dbReference type="ARBA" id="ARBA00022989"/>
    </source>
</evidence>
<evidence type="ECO:0000256" key="7">
    <source>
        <dbReference type="SAM" id="Phobius"/>
    </source>
</evidence>
<reference evidence="9 10" key="1">
    <citation type="submission" date="2018-11" db="EMBL/GenBank/DDBJ databases">
        <title>Sequencing the genomes of 1000 actinobacteria strains.</title>
        <authorList>
            <person name="Klenk H.-P."/>
        </authorList>
    </citation>
    <scope>NUCLEOTIDE SEQUENCE [LARGE SCALE GENOMIC DNA]</scope>
    <source>
        <strain evidence="9 10">DSM 14418</strain>
    </source>
</reference>
<keyword evidence="10" id="KW-1185">Reference proteome</keyword>
<dbReference type="SUPFAM" id="SSF48317">
    <property type="entry name" value="Acid phosphatase/Vanadium-dependent haloperoxidase"/>
    <property type="match status" value="1"/>
</dbReference>
<evidence type="ECO:0000256" key="2">
    <source>
        <dbReference type="ARBA" id="ARBA00010792"/>
    </source>
</evidence>
<feature type="transmembrane region" description="Helical" evidence="7">
    <location>
        <begin position="141"/>
        <end position="165"/>
    </location>
</feature>
<keyword evidence="3" id="KW-1003">Cell membrane</keyword>
<dbReference type="Pfam" id="PF09335">
    <property type="entry name" value="VTT_dom"/>
    <property type="match status" value="1"/>
</dbReference>
<evidence type="ECO:0000256" key="1">
    <source>
        <dbReference type="ARBA" id="ARBA00004651"/>
    </source>
</evidence>
<gene>
    <name evidence="9" type="ORF">EDD32_2534</name>
</gene>
<dbReference type="EMBL" id="RKRA01000001">
    <property type="protein sequence ID" value="RPF28025.1"/>
    <property type="molecule type" value="Genomic_DNA"/>
</dbReference>
<dbReference type="InterPro" id="IPR032816">
    <property type="entry name" value="VTT_dom"/>
</dbReference>
<dbReference type="Gene3D" id="1.20.144.10">
    <property type="entry name" value="Phosphatidic acid phosphatase type 2/haloperoxidase"/>
    <property type="match status" value="1"/>
</dbReference>
<dbReference type="PANTHER" id="PTHR30353">
    <property type="entry name" value="INNER MEMBRANE PROTEIN DEDA-RELATED"/>
    <property type="match status" value="1"/>
</dbReference>
<sequence>MTHVLDSLLSLSGVPVYAVVGSLAFMEAALFVGLVLPGETALFLGGVLAGQGRVSLVVLLAVAVLAAVAGDSVGYEVGRRGGPALKASRLGRMVGEQRWARGEDHLARRGGSAVLLGRWVGVLRALVPAVAGMSRMPYRRFLAYNAAGGTLWPVTVVLLGYFAGASFRKVEAYLGRASLLLLVVLVAVATVVAVARYLARHPDRVAAAGRRVRSAAAVRWTEGVAASVLARVSRRAGAVPAFSLGVVAALVAAAVLAMGFAEVLDNVLDGNGVALLDRPVLEWLAAHRDDEVTVAMQALTAVGGPVLLPLLALAGAGVLRWRTGSWAPAGLVVLTAAGSGAITLAGKHLVGRARPAMELAVAGEGGFSFPSGHSLNSLAIIGVLAVLAARATLSWSRRVWIGAGTGVLVALIGLSRLYLGVHWLTDVLAAWLVGGVWLIAVLGLWRYSGMRDRVRGEMPDRVHGEMREA</sequence>
<keyword evidence="4 7" id="KW-0812">Transmembrane</keyword>
<dbReference type="RefSeq" id="WP_123917984.1">
    <property type="nucleotide sequence ID" value="NZ_RKRA01000001.1"/>
</dbReference>
<evidence type="ECO:0000256" key="3">
    <source>
        <dbReference type="ARBA" id="ARBA00022475"/>
    </source>
</evidence>
<dbReference type="InterPro" id="IPR032818">
    <property type="entry name" value="DedA-like"/>
</dbReference>
<comment type="caution">
    <text evidence="9">The sequence shown here is derived from an EMBL/GenBank/DDBJ whole genome shotgun (WGS) entry which is preliminary data.</text>
</comment>
<proteinExistence type="inferred from homology"/>
<feature type="domain" description="Phosphatidic acid phosphatase type 2/haloperoxidase" evidence="8">
    <location>
        <begin position="329"/>
        <end position="442"/>
    </location>
</feature>
<dbReference type="SMART" id="SM00014">
    <property type="entry name" value="acidPPc"/>
    <property type="match status" value="1"/>
</dbReference>
<dbReference type="CDD" id="cd03392">
    <property type="entry name" value="PAP2_like_2"/>
    <property type="match status" value="1"/>
</dbReference>
<keyword evidence="5 7" id="KW-1133">Transmembrane helix</keyword>
<dbReference type="Proteomes" id="UP000280726">
    <property type="component" value="Unassembled WGS sequence"/>
</dbReference>
<dbReference type="Pfam" id="PF01569">
    <property type="entry name" value="PAP2"/>
    <property type="match status" value="1"/>
</dbReference>
<feature type="transmembrane region" description="Helical" evidence="7">
    <location>
        <begin position="241"/>
        <end position="261"/>
    </location>
</feature>
<dbReference type="OrthoDB" id="9813426at2"/>
<keyword evidence="6 7" id="KW-0472">Membrane</keyword>
<comment type="subcellular location">
    <subcellularLocation>
        <location evidence="1">Cell membrane</location>
        <topology evidence="1">Multi-pass membrane protein</topology>
    </subcellularLocation>
</comment>
<feature type="transmembrane region" description="Helical" evidence="7">
    <location>
        <begin position="177"/>
        <end position="199"/>
    </location>
</feature>
<feature type="transmembrane region" description="Helical" evidence="7">
    <location>
        <begin position="326"/>
        <end position="346"/>
    </location>
</feature>
<feature type="transmembrane region" description="Helical" evidence="7">
    <location>
        <begin position="366"/>
        <end position="387"/>
    </location>
</feature>
<organism evidence="9 10">
    <name type="scientific">Georgenia muralis</name>
    <dbReference type="NCBI Taxonomy" id="154117"/>
    <lineage>
        <taxon>Bacteria</taxon>
        <taxon>Bacillati</taxon>
        <taxon>Actinomycetota</taxon>
        <taxon>Actinomycetes</taxon>
        <taxon>Micrococcales</taxon>
        <taxon>Bogoriellaceae</taxon>
        <taxon>Georgenia</taxon>
    </lineage>
</organism>
<dbReference type="InterPro" id="IPR036938">
    <property type="entry name" value="PAP2/HPO_sf"/>
</dbReference>
<accession>A0A3N5A3T9</accession>
<evidence type="ECO:0000313" key="9">
    <source>
        <dbReference type="EMBL" id="RPF28025.1"/>
    </source>
</evidence>
<dbReference type="AlphaFoldDB" id="A0A3N5A3T9"/>
<evidence type="ECO:0000313" key="10">
    <source>
        <dbReference type="Proteomes" id="UP000280726"/>
    </source>
</evidence>
<evidence type="ECO:0000256" key="6">
    <source>
        <dbReference type="ARBA" id="ARBA00023136"/>
    </source>
</evidence>